<evidence type="ECO:0000313" key="5">
    <source>
        <dbReference type="EMBL" id="KUN35006.1"/>
    </source>
</evidence>
<dbReference type="Gene3D" id="1.10.3630.10">
    <property type="entry name" value="yeast vps74-n-term truncation variant domain like"/>
    <property type="match status" value="1"/>
</dbReference>
<dbReference type="STRING" id="68231.AQJ30_26365"/>
<keyword evidence="3" id="KW-0446">Lipid-binding</keyword>
<dbReference type="InterPro" id="IPR008628">
    <property type="entry name" value="GPP34-like"/>
</dbReference>
<comment type="subcellular location">
    <subcellularLocation>
        <location evidence="1">Golgi apparatus membrane</location>
        <topology evidence="1">Peripheral membrane protein</topology>
        <orientation evidence="1">Cytoplasmic side</orientation>
    </subcellularLocation>
</comment>
<reference evidence="5 6" key="1">
    <citation type="submission" date="2015-10" db="EMBL/GenBank/DDBJ databases">
        <title>Draft genome sequence of Streptomyces longwoodensis DSM 41677, type strain for the species Streptomyces longwoodensis.</title>
        <authorList>
            <person name="Ruckert C."/>
            <person name="Winkler A."/>
            <person name="Kalinowski J."/>
            <person name="Kampfer P."/>
            <person name="Glaeser S."/>
        </authorList>
    </citation>
    <scope>NUCLEOTIDE SEQUENCE [LARGE SCALE GENOMIC DNA]</scope>
    <source>
        <strain evidence="5 6">DSM 41677</strain>
    </source>
</reference>
<evidence type="ECO:0000256" key="3">
    <source>
        <dbReference type="ARBA" id="ARBA00023121"/>
    </source>
</evidence>
<dbReference type="EMBL" id="LMWS01000034">
    <property type="protein sequence ID" value="KUN35006.1"/>
    <property type="molecule type" value="Genomic_DNA"/>
</dbReference>
<dbReference type="Proteomes" id="UP000053271">
    <property type="component" value="Unassembled WGS sequence"/>
</dbReference>
<keyword evidence="4" id="KW-0472">Membrane</keyword>
<keyword evidence="6" id="KW-1185">Reference proteome</keyword>
<evidence type="ECO:0000313" key="6">
    <source>
        <dbReference type="Proteomes" id="UP000053271"/>
    </source>
</evidence>
<dbReference type="GO" id="GO:0012505">
    <property type="term" value="C:endomembrane system"/>
    <property type="evidence" value="ECO:0007669"/>
    <property type="project" value="UniProtKB-ARBA"/>
</dbReference>
<evidence type="ECO:0000256" key="1">
    <source>
        <dbReference type="ARBA" id="ARBA00004255"/>
    </source>
</evidence>
<evidence type="ECO:0000256" key="2">
    <source>
        <dbReference type="ARBA" id="ARBA00023034"/>
    </source>
</evidence>
<dbReference type="InterPro" id="IPR038261">
    <property type="entry name" value="GPP34-like_sf"/>
</dbReference>
<name>A0A117QLI7_9ACTN</name>
<protein>
    <recommendedName>
        <fullName evidence="7">GPP34 family phosphoprotein</fullName>
    </recommendedName>
</protein>
<dbReference type="GeneID" id="91428101"/>
<dbReference type="GO" id="GO:0005737">
    <property type="term" value="C:cytoplasm"/>
    <property type="evidence" value="ECO:0007669"/>
    <property type="project" value="UniProtKB-ARBA"/>
</dbReference>
<comment type="caution">
    <text evidence="5">The sequence shown here is derived from an EMBL/GenBank/DDBJ whole genome shotgun (WGS) entry which is preliminary data.</text>
</comment>
<dbReference type="AlphaFoldDB" id="A0A117QLI7"/>
<dbReference type="Pfam" id="PF05719">
    <property type="entry name" value="GPP34"/>
    <property type="match status" value="1"/>
</dbReference>
<dbReference type="GO" id="GO:0070273">
    <property type="term" value="F:phosphatidylinositol-4-phosphate binding"/>
    <property type="evidence" value="ECO:0007669"/>
    <property type="project" value="InterPro"/>
</dbReference>
<sequence length="204" mass="21895">MSTAQDLLIVALDEPSSRPVAQGDLSLALAGAEVLDLLDAGALSLDGDRLVPFGERPTGDPMLDEASASLVREEPYETVEDWLWRRGNGLAARYATALEAEGRRAGAPRRLLPRLGGRTERADSAARHRAGERWAVREPVLATLAATLGIQEAPVGAPDDADPAQGDALTRVSATVEDALTELEAVRQRRRIEDDAFANVWRAP</sequence>
<evidence type="ECO:0008006" key="7">
    <source>
        <dbReference type="Google" id="ProtNLM"/>
    </source>
</evidence>
<accession>A0A117QLI7</accession>
<organism evidence="5 6">
    <name type="scientific">Streptomyces longwoodensis</name>
    <dbReference type="NCBI Taxonomy" id="68231"/>
    <lineage>
        <taxon>Bacteria</taxon>
        <taxon>Bacillati</taxon>
        <taxon>Actinomycetota</taxon>
        <taxon>Actinomycetes</taxon>
        <taxon>Kitasatosporales</taxon>
        <taxon>Streptomycetaceae</taxon>
        <taxon>Streptomyces</taxon>
    </lineage>
</organism>
<gene>
    <name evidence="5" type="ORF">AQJ30_26365</name>
</gene>
<proteinExistence type="predicted"/>
<keyword evidence="2" id="KW-0333">Golgi apparatus</keyword>
<evidence type="ECO:0000256" key="4">
    <source>
        <dbReference type="ARBA" id="ARBA00023136"/>
    </source>
</evidence>
<dbReference type="RefSeq" id="WP_067238914.1">
    <property type="nucleotide sequence ID" value="NZ_KQ948559.1"/>
</dbReference>